<reference evidence="1" key="1">
    <citation type="journal article" date="2021" name="Proc. Natl. Acad. Sci. U.S.A.">
        <title>A Catalog of Tens of Thousands of Viruses from Human Metagenomes Reveals Hidden Associations with Chronic Diseases.</title>
        <authorList>
            <person name="Tisza M.J."/>
            <person name="Buck C.B."/>
        </authorList>
    </citation>
    <scope>NUCLEOTIDE SEQUENCE</scope>
    <source>
        <strain evidence="1">CtbgC51</strain>
    </source>
</reference>
<organism evidence="1">
    <name type="scientific">Siphoviridae sp. ctbgC51</name>
    <dbReference type="NCBI Taxonomy" id="2827901"/>
    <lineage>
        <taxon>Viruses</taxon>
        <taxon>Duplodnaviria</taxon>
        <taxon>Heunggongvirae</taxon>
        <taxon>Uroviricota</taxon>
        <taxon>Caudoviricetes</taxon>
    </lineage>
</organism>
<accession>A0A8S5TEP6</accession>
<proteinExistence type="predicted"/>
<protein>
    <submittedName>
        <fullName evidence="1">Uncharacterized protein</fullName>
    </submittedName>
</protein>
<name>A0A8S5TEP6_9CAUD</name>
<dbReference type="EMBL" id="BK032817">
    <property type="protein sequence ID" value="DAF61797.1"/>
    <property type="molecule type" value="Genomic_DNA"/>
</dbReference>
<evidence type="ECO:0000313" key="1">
    <source>
        <dbReference type="EMBL" id="DAF61797.1"/>
    </source>
</evidence>
<sequence>MVENRVCFTVRGEFGAQMSFEAKNTIPYEDLCKCVNKDTLVELMCLDRLCYTGDDIQFITPEEYDERFGDDEDG</sequence>